<comment type="caution">
    <text evidence="1">The sequence shown here is derived from an EMBL/GenBank/DDBJ whole genome shotgun (WGS) entry which is preliminary data.</text>
</comment>
<dbReference type="InterPro" id="IPR036680">
    <property type="entry name" value="SPOR-like_sf"/>
</dbReference>
<proteinExistence type="predicted"/>
<dbReference type="GO" id="GO:0042834">
    <property type="term" value="F:peptidoglycan binding"/>
    <property type="evidence" value="ECO:0007669"/>
    <property type="project" value="InterPro"/>
</dbReference>
<protein>
    <submittedName>
        <fullName evidence="1">SPOR domain-containing protein</fullName>
    </submittedName>
</protein>
<dbReference type="EMBL" id="QSFT01000015">
    <property type="protein sequence ID" value="RHA75536.1"/>
    <property type="molecule type" value="Genomic_DNA"/>
</dbReference>
<dbReference type="SUPFAM" id="SSF110997">
    <property type="entry name" value="Sporulation related repeat"/>
    <property type="match status" value="1"/>
</dbReference>
<dbReference type="InterPro" id="IPR007730">
    <property type="entry name" value="SPOR-like_dom"/>
</dbReference>
<dbReference type="PROSITE" id="PS51724">
    <property type="entry name" value="SPOR"/>
    <property type="match status" value="1"/>
</dbReference>
<accession>A0A413SZK7</accession>
<reference evidence="1 2" key="1">
    <citation type="submission" date="2018-08" db="EMBL/GenBank/DDBJ databases">
        <title>A genome reference for cultivated species of the human gut microbiota.</title>
        <authorList>
            <person name="Zou Y."/>
            <person name="Xue W."/>
            <person name="Luo G."/>
        </authorList>
    </citation>
    <scope>NUCLEOTIDE SEQUENCE [LARGE SCALE GENOMIC DNA]</scope>
    <source>
        <strain evidence="1 2">AM42-38</strain>
    </source>
</reference>
<name>A0A413SZK7_9BACT</name>
<gene>
    <name evidence="1" type="ORF">DW921_08200</name>
</gene>
<organism evidence="1 2">
    <name type="scientific">Phocaeicola coprophilus</name>
    <dbReference type="NCBI Taxonomy" id="387090"/>
    <lineage>
        <taxon>Bacteria</taxon>
        <taxon>Pseudomonadati</taxon>
        <taxon>Bacteroidota</taxon>
        <taxon>Bacteroidia</taxon>
        <taxon>Bacteroidales</taxon>
        <taxon>Bacteroidaceae</taxon>
        <taxon>Phocaeicola</taxon>
    </lineage>
</organism>
<sequence>MIKYLLSLIFLLSVTAASAQRNIVESLQTDRPGQGKVTVHQDAGITALIGSRYVKATATEAQRTLKSRGFRVQVYAGNNSRQARNEANRVAEKVKEEFPEMPVYTYFQPPRWLCRVGDFKSIEEAHVAMRKLKSTGNFKEVAIVREQINIPIE</sequence>
<dbReference type="AlphaFoldDB" id="A0A413SZK7"/>
<evidence type="ECO:0000313" key="1">
    <source>
        <dbReference type="EMBL" id="RHA75536.1"/>
    </source>
</evidence>
<dbReference type="RefSeq" id="WP_008143651.1">
    <property type="nucleotide sequence ID" value="NZ_CABJGD010000015.1"/>
</dbReference>
<dbReference type="Proteomes" id="UP000283855">
    <property type="component" value="Unassembled WGS sequence"/>
</dbReference>
<dbReference type="Gene3D" id="3.30.70.1070">
    <property type="entry name" value="Sporulation related repeat"/>
    <property type="match status" value="1"/>
</dbReference>
<dbReference type="Pfam" id="PF05036">
    <property type="entry name" value="SPOR"/>
    <property type="match status" value="1"/>
</dbReference>
<dbReference type="GeneID" id="78406726"/>
<evidence type="ECO:0000313" key="2">
    <source>
        <dbReference type="Proteomes" id="UP000283855"/>
    </source>
</evidence>